<dbReference type="SMART" id="SM00239">
    <property type="entry name" value="C2"/>
    <property type="match status" value="1"/>
</dbReference>
<dbReference type="PROSITE" id="PS50007">
    <property type="entry name" value="PIPLC_X_DOMAIN"/>
    <property type="match status" value="1"/>
</dbReference>
<dbReference type="InterPro" id="IPR001711">
    <property type="entry name" value="PLipase_C_Pinositol-sp_Y"/>
</dbReference>
<feature type="region of interest" description="Disordered" evidence="7">
    <location>
        <begin position="415"/>
        <end position="451"/>
    </location>
</feature>
<feature type="compositionally biased region" description="Polar residues" evidence="7">
    <location>
        <begin position="128"/>
        <end position="145"/>
    </location>
</feature>
<feature type="compositionally biased region" description="Basic and acidic residues" evidence="7">
    <location>
        <begin position="94"/>
        <end position="107"/>
    </location>
</feature>
<feature type="compositionally biased region" description="Low complexity" evidence="7">
    <location>
        <begin position="941"/>
        <end position="962"/>
    </location>
</feature>
<evidence type="ECO:0000313" key="11">
    <source>
        <dbReference type="EMBL" id="KIK39887.1"/>
    </source>
</evidence>
<dbReference type="Gene3D" id="2.30.29.30">
    <property type="entry name" value="Pleckstrin-homology domain (PH domain)/Phosphotyrosine-binding domain (PTB)"/>
    <property type="match status" value="1"/>
</dbReference>
<keyword evidence="3 6" id="KW-0442">Lipid degradation</keyword>
<organism evidence="11 12">
    <name type="scientific">Suillus luteus UH-Slu-Lm8-n1</name>
    <dbReference type="NCBI Taxonomy" id="930992"/>
    <lineage>
        <taxon>Eukaryota</taxon>
        <taxon>Fungi</taxon>
        <taxon>Dikarya</taxon>
        <taxon>Basidiomycota</taxon>
        <taxon>Agaricomycotina</taxon>
        <taxon>Agaricomycetes</taxon>
        <taxon>Agaricomycetidae</taxon>
        <taxon>Boletales</taxon>
        <taxon>Suillineae</taxon>
        <taxon>Suillaceae</taxon>
        <taxon>Suillus</taxon>
    </lineage>
</organism>
<dbReference type="GO" id="GO:0016042">
    <property type="term" value="P:lipid catabolic process"/>
    <property type="evidence" value="ECO:0007669"/>
    <property type="project" value="UniProtKB-KW"/>
</dbReference>
<feature type="region of interest" description="Disordered" evidence="7">
    <location>
        <begin position="941"/>
        <end position="964"/>
    </location>
</feature>
<dbReference type="Pfam" id="PF00387">
    <property type="entry name" value="PI-PLC-Y"/>
    <property type="match status" value="1"/>
</dbReference>
<dbReference type="Gene3D" id="3.20.20.190">
    <property type="entry name" value="Phosphatidylinositol (PI) phosphodiesterase"/>
    <property type="match status" value="1"/>
</dbReference>
<dbReference type="GO" id="GO:0004435">
    <property type="term" value="F:phosphatidylinositol-4,5-bisphosphate phospholipase C activity"/>
    <property type="evidence" value="ECO:0007669"/>
    <property type="project" value="UniProtKB-EC"/>
</dbReference>
<dbReference type="PROSITE" id="PS50008">
    <property type="entry name" value="PIPLC_Y_DOMAIN"/>
    <property type="match status" value="1"/>
</dbReference>
<dbReference type="FunCoup" id="A0A0D0AZZ9">
    <property type="interactions" value="128"/>
</dbReference>
<dbReference type="InterPro" id="IPR035892">
    <property type="entry name" value="C2_domain_sf"/>
</dbReference>
<dbReference type="PROSITE" id="PS50222">
    <property type="entry name" value="EF_HAND_2"/>
    <property type="match status" value="1"/>
</dbReference>
<sequence length="1053" mass="117748">MGDRDRSRDSRPAIEKQTTTPRHILRLQRAKSLLTSTGRPTLAALQFGAPDPSSDGGMASHMKDSDDGNGRLRDSMMGFLKAKTAPIVKSMRSRSQDARRNRKDDRSPPLSDSSTPSTVSSSAEQSTVALQVSVPNLPDTTTRSDATPPIQRIAKKSSMADGTVPLLLREGVHMTKISPGKQKSYIFKLDPDQGQIIWQSKKLRIIPIENIKELRFSSDARYYRQQFQLAQDYEDRWITIIYILNGAYKTLHLIASTKDVFCMWGITLRKLYAIRQELMTGLGNEEIRRAIWEKQYWTASDESSDQKLHFDEVEKLCRRLNVNTSTEELKRLFQQADTKCQSFLNFSDFQRFVKLLKARPDITLLYKKLCCSNDGRFDFSIFEHFMRHTQKACSSSTLTRSALLELFTHYAKKSDASSDASLPPSPPSPKGSASPPVRLLSPPLTTSPPSDTVLSQSLTAIDVSMANIALKLCASSQSPELVMSLDGFTSFLSSPDNSAFIEQQGKVWHDMTRPLSEYLISSSHNTYLTGHQLVGSSTIEGYIRALLHSCRSVEIDVYDGDNEPMIYHGKTFTSKVPVREVCEAIAKYAFVTSPYPVIISAEIHCSVPQQEMMVEVMRDVFQDALVSAPVAGRVTLESLPSPEHLKGKVLLKAKNLYVAENESLRTTEVSVDPESSSTETSTDSDVVQDIRDERKPRVFEMDAINEVKDELRKARSLFDRVRGGHSRSMPGVAALAVPTMASLATSEPPARPESRDVSKVKMSVAIASLLVYTVGVKCRGINKKEHYAPEHMFSLSEKTANKMIKQGMVDLIKHTRTHLVRIYPKGLRVNSSNYLPHRYWAAGAQLVAINWQTFDLGYMINHAMFQRNGRAGYVLKPLALRIHDKELLSRHTQHSLDITIISAQQLPRPKDSLGHEIMDKSMVDPYVEVSIHVPDWAHASQNQSSSSSASSSPSSTGSTGRLLSRRTNSVKNNGFNPVWQEALSLPFDCVGDMFDLIFVRFAVRRDGDNDEEPIAVYCVSLGSLAMGYRHLPLHDTQLSQYLFSTLFVMSAIN</sequence>
<gene>
    <name evidence="11" type="ORF">CY34DRAFT_14083</name>
</gene>
<dbReference type="InterPro" id="IPR017946">
    <property type="entry name" value="PLC-like_Pdiesterase_TIM-brl"/>
</dbReference>
<keyword evidence="5" id="KW-0807">Transducer</keyword>
<keyword evidence="4 6" id="KW-0443">Lipid metabolism</keyword>
<keyword evidence="12" id="KW-1185">Reference proteome</keyword>
<dbReference type="InterPro" id="IPR000008">
    <property type="entry name" value="C2_dom"/>
</dbReference>
<dbReference type="InterPro" id="IPR011992">
    <property type="entry name" value="EF-hand-dom_pair"/>
</dbReference>
<dbReference type="Pfam" id="PF00168">
    <property type="entry name" value="C2"/>
    <property type="match status" value="2"/>
</dbReference>
<dbReference type="HOGENOM" id="CLU_002738_1_0_1"/>
<dbReference type="Gene3D" id="2.60.40.150">
    <property type="entry name" value="C2 domain"/>
    <property type="match status" value="1"/>
</dbReference>
<comment type="catalytic activity">
    <reaction evidence="6">
        <text>a 1,2-diacyl-sn-glycero-3-phospho-(1D-myo-inositol-4,5-bisphosphate) + H2O = 1D-myo-inositol 1,4,5-trisphosphate + a 1,2-diacyl-sn-glycerol + H(+)</text>
        <dbReference type="Rhea" id="RHEA:33179"/>
        <dbReference type="ChEBI" id="CHEBI:15377"/>
        <dbReference type="ChEBI" id="CHEBI:15378"/>
        <dbReference type="ChEBI" id="CHEBI:17815"/>
        <dbReference type="ChEBI" id="CHEBI:58456"/>
        <dbReference type="ChEBI" id="CHEBI:203600"/>
        <dbReference type="EC" id="3.1.4.11"/>
    </reaction>
</comment>
<feature type="compositionally biased region" description="Basic and acidic residues" evidence="7">
    <location>
        <begin position="1"/>
        <end position="14"/>
    </location>
</feature>
<dbReference type="EC" id="3.1.4.11" evidence="1 6"/>
<feature type="domain" description="PI-PLC Y-box" evidence="9">
    <location>
        <begin position="766"/>
        <end position="881"/>
    </location>
</feature>
<feature type="compositionally biased region" description="Low complexity" evidence="7">
    <location>
        <begin position="108"/>
        <end position="127"/>
    </location>
</feature>
<evidence type="ECO:0000256" key="6">
    <source>
        <dbReference type="RuleBase" id="RU361133"/>
    </source>
</evidence>
<dbReference type="PRINTS" id="PR00390">
    <property type="entry name" value="PHPHLIPASEC"/>
</dbReference>
<evidence type="ECO:0000313" key="12">
    <source>
        <dbReference type="Proteomes" id="UP000054485"/>
    </source>
</evidence>
<reference evidence="11 12" key="1">
    <citation type="submission" date="2014-04" db="EMBL/GenBank/DDBJ databases">
        <authorList>
            <consortium name="DOE Joint Genome Institute"/>
            <person name="Kuo A."/>
            <person name="Ruytinx J."/>
            <person name="Rineau F."/>
            <person name="Colpaert J."/>
            <person name="Kohler A."/>
            <person name="Nagy L.G."/>
            <person name="Floudas D."/>
            <person name="Copeland A."/>
            <person name="Barry K.W."/>
            <person name="Cichocki N."/>
            <person name="Veneault-Fourrey C."/>
            <person name="LaButti K."/>
            <person name="Lindquist E.A."/>
            <person name="Lipzen A."/>
            <person name="Lundell T."/>
            <person name="Morin E."/>
            <person name="Murat C."/>
            <person name="Sun H."/>
            <person name="Tunlid A."/>
            <person name="Henrissat B."/>
            <person name="Grigoriev I.V."/>
            <person name="Hibbett D.S."/>
            <person name="Martin F."/>
            <person name="Nordberg H.P."/>
            <person name="Cantor M.N."/>
            <person name="Hua S.X."/>
        </authorList>
    </citation>
    <scope>NUCLEOTIDE SEQUENCE [LARGE SCALE GENOMIC DNA]</scope>
    <source>
        <strain evidence="11 12">UH-Slu-Lm8-n1</strain>
    </source>
</reference>
<dbReference type="InterPro" id="IPR037755">
    <property type="entry name" value="Plc1_PH"/>
</dbReference>
<dbReference type="PANTHER" id="PTHR10336">
    <property type="entry name" value="PHOSPHOINOSITIDE-SPECIFIC PHOSPHOLIPASE C FAMILY PROTEIN"/>
    <property type="match status" value="1"/>
</dbReference>
<dbReference type="CDD" id="cd13360">
    <property type="entry name" value="PH_PLC_fungal"/>
    <property type="match status" value="1"/>
</dbReference>
<evidence type="ECO:0000256" key="1">
    <source>
        <dbReference type="ARBA" id="ARBA00012368"/>
    </source>
</evidence>
<evidence type="ECO:0000256" key="3">
    <source>
        <dbReference type="ARBA" id="ARBA00022963"/>
    </source>
</evidence>
<dbReference type="CDD" id="cd08598">
    <property type="entry name" value="PI-PLC1c_yeast"/>
    <property type="match status" value="1"/>
</dbReference>
<keyword evidence="2 6" id="KW-0378">Hydrolase</keyword>
<dbReference type="InterPro" id="IPR001192">
    <property type="entry name" value="PI-PLC_fam"/>
</dbReference>
<dbReference type="EMBL" id="KN835324">
    <property type="protein sequence ID" value="KIK39887.1"/>
    <property type="molecule type" value="Genomic_DNA"/>
</dbReference>
<dbReference type="InParanoid" id="A0A0D0AZZ9"/>
<dbReference type="OrthoDB" id="269822at2759"/>
<evidence type="ECO:0000259" key="8">
    <source>
        <dbReference type="PROSITE" id="PS50004"/>
    </source>
</evidence>
<evidence type="ECO:0000256" key="4">
    <source>
        <dbReference type="ARBA" id="ARBA00023098"/>
    </source>
</evidence>
<dbReference type="CDD" id="cd00275">
    <property type="entry name" value="C2_PLC_like"/>
    <property type="match status" value="1"/>
</dbReference>
<evidence type="ECO:0000256" key="5">
    <source>
        <dbReference type="ARBA" id="ARBA00023224"/>
    </source>
</evidence>
<feature type="region of interest" description="Disordered" evidence="7">
    <location>
        <begin position="1"/>
        <end position="150"/>
    </location>
</feature>
<dbReference type="SUPFAM" id="SSF51695">
    <property type="entry name" value="PLC-like phosphodiesterases"/>
    <property type="match status" value="1"/>
</dbReference>
<feature type="compositionally biased region" description="Low complexity" evidence="7">
    <location>
        <begin position="430"/>
        <end position="451"/>
    </location>
</feature>
<dbReference type="GO" id="GO:0051209">
    <property type="term" value="P:release of sequestered calcium ion into cytosol"/>
    <property type="evidence" value="ECO:0007669"/>
    <property type="project" value="TreeGrafter"/>
</dbReference>
<dbReference type="GO" id="GO:0005509">
    <property type="term" value="F:calcium ion binding"/>
    <property type="evidence" value="ECO:0007669"/>
    <property type="project" value="InterPro"/>
</dbReference>
<dbReference type="STRING" id="930992.A0A0D0AZZ9"/>
<protein>
    <recommendedName>
        <fullName evidence="1 6">Phosphoinositide phospholipase C</fullName>
        <ecNumber evidence="1 6">3.1.4.11</ecNumber>
    </recommendedName>
</protein>
<dbReference type="PROSITE" id="PS50004">
    <property type="entry name" value="C2"/>
    <property type="match status" value="1"/>
</dbReference>
<feature type="compositionally biased region" description="Low complexity" evidence="7">
    <location>
        <begin position="666"/>
        <end position="687"/>
    </location>
</feature>
<dbReference type="Proteomes" id="UP000054485">
    <property type="component" value="Unassembled WGS sequence"/>
</dbReference>
<evidence type="ECO:0000259" key="9">
    <source>
        <dbReference type="PROSITE" id="PS50008"/>
    </source>
</evidence>
<evidence type="ECO:0000256" key="7">
    <source>
        <dbReference type="SAM" id="MobiDB-lite"/>
    </source>
</evidence>
<dbReference type="SMART" id="SM00148">
    <property type="entry name" value="PLCXc"/>
    <property type="match status" value="1"/>
</dbReference>
<dbReference type="AlphaFoldDB" id="A0A0D0AZZ9"/>
<dbReference type="SMART" id="SM00149">
    <property type="entry name" value="PLCYc"/>
    <property type="match status" value="1"/>
</dbReference>
<feature type="domain" description="EF-hand" evidence="10">
    <location>
        <begin position="324"/>
        <end position="359"/>
    </location>
</feature>
<dbReference type="GO" id="GO:0048015">
    <property type="term" value="P:phosphatidylinositol-mediated signaling"/>
    <property type="evidence" value="ECO:0007669"/>
    <property type="project" value="TreeGrafter"/>
</dbReference>
<feature type="domain" description="C2" evidence="8">
    <location>
        <begin position="876"/>
        <end position="1035"/>
    </location>
</feature>
<dbReference type="InterPro" id="IPR000909">
    <property type="entry name" value="PLipase_C_PInositol-sp_X_dom"/>
</dbReference>
<name>A0A0D0AZZ9_9AGAM</name>
<feature type="compositionally biased region" description="Basic and acidic residues" evidence="7">
    <location>
        <begin position="61"/>
        <end position="74"/>
    </location>
</feature>
<proteinExistence type="predicted"/>
<dbReference type="SUPFAM" id="SSF47473">
    <property type="entry name" value="EF-hand"/>
    <property type="match status" value="1"/>
</dbReference>
<reference evidence="12" key="2">
    <citation type="submission" date="2015-01" db="EMBL/GenBank/DDBJ databases">
        <title>Evolutionary Origins and Diversification of the Mycorrhizal Mutualists.</title>
        <authorList>
            <consortium name="DOE Joint Genome Institute"/>
            <consortium name="Mycorrhizal Genomics Consortium"/>
            <person name="Kohler A."/>
            <person name="Kuo A."/>
            <person name="Nagy L.G."/>
            <person name="Floudas D."/>
            <person name="Copeland A."/>
            <person name="Barry K.W."/>
            <person name="Cichocki N."/>
            <person name="Veneault-Fourrey C."/>
            <person name="LaButti K."/>
            <person name="Lindquist E.A."/>
            <person name="Lipzen A."/>
            <person name="Lundell T."/>
            <person name="Morin E."/>
            <person name="Murat C."/>
            <person name="Riley R."/>
            <person name="Ohm R."/>
            <person name="Sun H."/>
            <person name="Tunlid A."/>
            <person name="Henrissat B."/>
            <person name="Grigoriev I.V."/>
            <person name="Hibbett D.S."/>
            <person name="Martin F."/>
        </authorList>
    </citation>
    <scope>NUCLEOTIDE SEQUENCE [LARGE SCALE GENOMIC DNA]</scope>
    <source>
        <strain evidence="12">UH-Slu-Lm8-n1</strain>
    </source>
</reference>
<dbReference type="PANTHER" id="PTHR10336:SF36">
    <property type="entry name" value="1-PHOSPHATIDYLINOSITOL 4,5-BISPHOSPHATE PHOSPHODIESTERASE BETA-4"/>
    <property type="match status" value="1"/>
</dbReference>
<dbReference type="InterPro" id="IPR011993">
    <property type="entry name" value="PH-like_dom_sf"/>
</dbReference>
<evidence type="ECO:0000256" key="2">
    <source>
        <dbReference type="ARBA" id="ARBA00022801"/>
    </source>
</evidence>
<dbReference type="Pfam" id="PF00388">
    <property type="entry name" value="PI-PLC-X"/>
    <property type="match status" value="1"/>
</dbReference>
<dbReference type="SUPFAM" id="SSF49562">
    <property type="entry name" value="C2 domain (Calcium/lipid-binding domain, CaLB)"/>
    <property type="match status" value="1"/>
</dbReference>
<accession>A0A0D0AZZ9</accession>
<dbReference type="Gene3D" id="1.10.238.10">
    <property type="entry name" value="EF-hand"/>
    <property type="match status" value="1"/>
</dbReference>
<evidence type="ECO:0000259" key="10">
    <source>
        <dbReference type="PROSITE" id="PS50222"/>
    </source>
</evidence>
<dbReference type="InterPro" id="IPR002048">
    <property type="entry name" value="EF_hand_dom"/>
</dbReference>
<dbReference type="SUPFAM" id="SSF50729">
    <property type="entry name" value="PH domain-like"/>
    <property type="match status" value="1"/>
</dbReference>
<feature type="region of interest" description="Disordered" evidence="7">
    <location>
        <begin position="664"/>
        <end position="687"/>
    </location>
</feature>